<dbReference type="InterPro" id="IPR042099">
    <property type="entry name" value="ANL_N_sf"/>
</dbReference>
<evidence type="ECO:0000313" key="1">
    <source>
        <dbReference type="EMBL" id="EWT04083.1"/>
    </source>
</evidence>
<gene>
    <name evidence="1" type="ORF">N864_16065</name>
</gene>
<dbReference type="Gene3D" id="3.40.50.12780">
    <property type="entry name" value="N-terminal domain of ligase-like"/>
    <property type="match status" value="1"/>
</dbReference>
<comment type="caution">
    <text evidence="1">The sequence shown here is derived from an EMBL/GenBank/DDBJ whole genome shotgun (WGS) entry which is preliminary data.</text>
</comment>
<organism evidence="1 2">
    <name type="scientific">Intrasporangium chromatireducens Q5-1</name>
    <dbReference type="NCBI Taxonomy" id="584657"/>
    <lineage>
        <taxon>Bacteria</taxon>
        <taxon>Bacillati</taxon>
        <taxon>Actinomycetota</taxon>
        <taxon>Actinomycetes</taxon>
        <taxon>Micrococcales</taxon>
        <taxon>Intrasporangiaceae</taxon>
        <taxon>Intrasporangium</taxon>
    </lineage>
</organism>
<dbReference type="PATRIC" id="fig|584657.3.peg.4035"/>
<keyword evidence="2" id="KW-1185">Reference proteome</keyword>
<evidence type="ECO:0000313" key="2">
    <source>
        <dbReference type="Proteomes" id="UP000019494"/>
    </source>
</evidence>
<accession>W9GGZ7</accession>
<dbReference type="EMBL" id="AWQS01000339">
    <property type="protein sequence ID" value="EWT04083.1"/>
    <property type="molecule type" value="Genomic_DNA"/>
</dbReference>
<name>W9GGZ7_9MICO</name>
<dbReference type="SUPFAM" id="SSF56801">
    <property type="entry name" value="Acetyl-CoA synthetase-like"/>
    <property type="match status" value="1"/>
</dbReference>
<protein>
    <recommendedName>
        <fullName evidence="3">AMP-dependent synthetase/ligase domain-containing protein</fullName>
    </recommendedName>
</protein>
<sequence>MVLFAAVHAAVVGATRMGDPAAATHACLTPAQLELRGAELPRGTLVVVAGATLPERLALAAAARGLTVSHYYGAAELSFVAAGRSGDGLRPFAGSSKLTGQRGLRG</sequence>
<reference evidence="2" key="1">
    <citation type="submission" date="2013-08" db="EMBL/GenBank/DDBJ databases">
        <title>Intrasporangium oryzae NRRL B-24470.</title>
        <authorList>
            <person name="Liu H."/>
            <person name="Wang G."/>
        </authorList>
    </citation>
    <scope>NUCLEOTIDE SEQUENCE [LARGE SCALE GENOMIC DNA]</scope>
    <source>
        <strain evidence="2">Q5-1</strain>
    </source>
</reference>
<evidence type="ECO:0008006" key="3">
    <source>
        <dbReference type="Google" id="ProtNLM"/>
    </source>
</evidence>
<proteinExistence type="predicted"/>
<dbReference type="Proteomes" id="UP000019494">
    <property type="component" value="Unassembled WGS sequence"/>
</dbReference>
<dbReference type="AlphaFoldDB" id="W9GGZ7"/>